<gene>
    <name evidence="1" type="ORF">GMBLW1_39220</name>
</gene>
<dbReference type="KEGG" id="tim:GMBLW1_39220"/>
<reference evidence="1" key="1">
    <citation type="submission" date="2019-04" db="EMBL/GenBank/DDBJ databases">
        <authorList>
            <consortium name="Science for Life Laboratories"/>
        </authorList>
    </citation>
    <scope>NUCLEOTIDE SEQUENCE</scope>
    <source>
        <strain evidence="1">MBLW1</strain>
    </source>
</reference>
<dbReference type="RefSeq" id="WP_162660367.1">
    <property type="nucleotide sequence ID" value="NZ_LR593887.1"/>
</dbReference>
<protein>
    <submittedName>
        <fullName evidence="1">Uncharacterized protein</fullName>
    </submittedName>
</protein>
<evidence type="ECO:0000313" key="2">
    <source>
        <dbReference type="Proteomes" id="UP000464378"/>
    </source>
</evidence>
<dbReference type="InParanoid" id="A0A6C2YV47"/>
<dbReference type="EMBL" id="LR586016">
    <property type="protein sequence ID" value="VIP05271.1"/>
    <property type="molecule type" value="Genomic_DNA"/>
</dbReference>
<dbReference type="NCBIfam" id="NF012206">
    <property type="entry name" value="LktA_tand_53"/>
    <property type="match status" value="10"/>
</dbReference>
<keyword evidence="2" id="KW-1185">Reference proteome</keyword>
<dbReference type="InterPro" id="IPR047881">
    <property type="entry name" value="LktA_repeat"/>
</dbReference>
<dbReference type="EMBL" id="LR593887">
    <property type="protein sequence ID" value="VTS07898.1"/>
    <property type="molecule type" value="Genomic_DNA"/>
</dbReference>
<sequence length="4991" mass="508019">MPVLSPNRLWSRLRRFVSTWSQTPQWLRRWTHLQLVPLEERLAPAVTSNLTSGLLTIQYSATNDQATVSLSGANLQVSDGSTIVNYAKSSVTSLSIIGSPESGQKFTLDSDLRLPGSFTSTGVEEIVFSANRSISVFTTLVPNSMAITAERITLQSGATISTRNLAVGSDPVAGISLGNSGSLNWSAQKIEIQSGAKMFAHANGGFQAGDLFIKAEKTIATSYLVPLFNSKQIDVGVTVADNATLQGRNISVVSEGDAKRLSLYDLVGSPGASLIGGDTTTRPSVTIGTGLVFVPGAADGSVGPSIDRSSGSWSSDGFAKEKSIFISGTPDQLNDGTYDIASISSDGKSLILIPSNTLRSQTVGNGTKVEVTEMKTDIDPNDVPFVAVDEDGNPIAGTEQTQGQIKDNSAPPDLWAPIATLVNGLPMPLQVTLTRVYSTTTIGNGVNINASGNVTISANSTGISLSQLPSLVLGVTWSESDVQAKTKVGNSTIIAGGDVSITSTVENRFKVTTKVLGGTVARDSKGAVLQIPGPSIAVTVAQGTSVSTAETSDGTIISAGGVTIDASMTNKFFSQSSSVTSKAKSLAAGIGVTIGNFDMNAAATLRGKVDATGDVTVNSTGEIITVEGRSEATVNNEKPGPASPLFGTFFAVGSFLTGKKEKVDSKAKNEQSQEGESSSTAFQVAAGMVIVRSTQKTAASIADNAIVTVAGDLSVTAESGNSPQFSAVGSASANSKLAVGGAFVYGEPIDESRAWIGKNAIVNVDGAIEVTAAVSQAGGFPTSWGDFVGGTLGLRDTGLPWVSDGSVTSYADANKNSGEFGDALTDLIGRGQSVIDGDFSWFIQEFTTSFVSASAQPGEVKGADGKTTAKSTAASGALDFVFSKTFSKAWIDEGAKINLDTPNAKDDQSLTVSATTEVKALYVGGITGQGNPFGYTTVSSGGAVGGVYAHHDYNTQAIATIADGVMIRTKGDVTVSAENPIILGVFDFAGSSGKTFAVQGTFTVTPITSIVQAWIEDTVDLKAGGNLDVSAKADRLLITFTGAVARSDQVGVGAGLGYFDVDSTVEARIGNAVTSSTYTTPSTLIVSGNTSVTAVNDTIAVVVGIASAVAPLASPDATSVVPPVPPVPDDDPLDGESLVKLFANPDDENPTETTAKDGNTQKSEVEKVTGFGLSASLGLNLFDTITVAKIDGVTLTADGDVTVAASSDDLFIGVTGAASVNFNTQAKSSNTIAGALSWNDLDRRVEALIDQATISAAALSVTAKQRDLLVTVTAGAALTSPAQQAKTSIGVAGSANVNDVDTTVRAAITGAKSVINTTGNLLLTADRSTTVVSVAGAIGVSQRAGIGASLDLNLFDSTIEATIGNGVTVTSGGNVTVQAKNNQGFVSIGASIGVGTQKFGIAGSASWLNLGDTVTASIGNDAKVTSGGTVRVDVDNRLNVFGLGGAAGIGKDGGFGAGISGLSMSRTVNASIGDRATIIAAGSTSASGDAGVIVRAMNSDNLDLFGAGGAVSTARAAAAGSFTMVLDNTTTTASIGSNASVTQMVGKSATHRMSVLVDAFHAQDIFTVAGAAGIGKSAGIGLAVVVTPITTNTRASIGNNTVVTANRDIRVTANYEQSATIIGAALGVATSSGVGAAGSGVIQVLNHTTHATIGNSATLFTDGNILVQADSTRDVVNVAGSGALGLGGSAIGIANVTTVRTESTLAQIGDFAKVTALGNQATISVADRDNSKANVRGVAVVATASSDVVYVAAGAAGGTGKVGIAGSASVTVETITTVARVGNSAEVTPDLASQSAANAAQSLYVFADYQTDLIGVGGAAGLGSKGGVGAGADVGVVTRTTRATIGDSARVNVRGDVSARAFSGGEWLSIGASLGAGGTAGVAGAASVQTHTVRTQGRIGNNAVIFAGGNVAVTALDSIKIDGAAGQLSIGGTAGIGGSVPVVILDKETDASIGNGAKVDALANGAAFQANVTPPSVTYTDPQFFARTAVDTGSDTITLPYQHGFQTGDSVTYWANGDSAIGGLENGVTYYVIRVSATAVRLAESKEAAEAGTVIDLTSTGSGDQQSLTAFGEVAAPAVNNDDISGETFTKARTVTLGSTGVRGVIVSAVSLDKISTYGISAGGGGTVGLQIVGSVSLPEIQTTASIGDNAQINRNDAGANPGQSVVVSAMADYSRLGIGGSLAIGGTAGIAPLADVLVSEHVTKATIGTGAMVEAEMDVLVAADARQNVRSFVIGVAGGGAVALAGSVAVIQIDSQTQAIIGNSADVFAKGNVIVSANDVTDSLNVVGSAGLGLSAGGIGASVLVWNLEKDTLAAIGNGASVSAQAFGANVTAKTGAQSGSSFTTAALQGVILQANSREELLNVVIAGGAGAYAGVAGSVDVNLITAKTQATIGDNAKINQATGADTDQSVVVVATDSLKTRVYNGALGLSLGGGIAGSVDVTLVRSNTNGTIGAGAMVAATKDVYVAGSAVRDLYSLSVSAAIGAGALAAAVSVYSLYATVDGESKNSLNGDSGSNAATYADDSSDTSVFTDGLNAYSAGDSESSRQMAAANSGAASRISSKTSTGAAQAAINASVTPSGTTAIVGNSAKIVAGGKINVQALDRIDLDVVTGGAAGGLLGGIGASVTIASVGGQSLVSVGDSVTLMADSVTLNANLTSDSSVRAYGGGAGGFVGIGAQVAIINDSHREEARIGNSATVDAASGVTITATGNRTVAANNAGGAIGLVAAGASIARVKATGSTLTSIGSNGKVNTGNSGVTVSAKSQMNTVATAYAVGAGAAAVIVTIADVDVSTNTHSTIGTGTQVNSKGTVTVSATMSASNTVRALGAAVGLVGVGAIDIDYADTSSTSAGLNQVGAWKVGGLNVTASADNSVDMKAVSASGGLLSGSGAGITVAASPTVSTSVSAAGTIQVTGNTLIQSRAGSNLNAVTTGVSIGGVTVGVSIVTMRWNPTVTTALAADTRLVGTGDVIIRSLVNYDANGNAQTGNRLFADVTSINGALAGINGAIVDFKSKVMVSATIGGGSTVQADRNFVLKADARTQHDLRVSGLNIGVLTAGIVEADVEVFSDVRAEVQDGTASTPTNIGGGNSLLVNARASHNGNAQATGGGGGLVAVAGADVDYAVKGSGTDNASMIVARVGKDALVFSSGTATIQTDANANFDLRNSQTNGGLFASNETNARSHVRYDALAEIGANTRVGTRNLVVRTNQDISNKVQTYASAGGAVADVETDSNTQVWYKPTVRIGSNATIIATGAVTIENAGGSVYAKSDSYAGAIAAGASVYAIADTTRDIRSTVDVATGEIISPTILIQSLRASSERVATADSSNVSVVGFFQWLFDIDTDEENLRGTISNSVNLNANLTIGTPQRPRLQVAADGQITGQIWATASLQPDRIILDDVFNIPGERLDVRAPDGTTSGSSVVSYGALKEVLIENASDRILVINNIETVSDKPNNPSINHEGSTRNWSYTKSADFGATGEDTLVTIRNTSTTPVDVILAGRIDNPFGKVSITNNGGNVYSSSAGGYINTRLVELNVTAGEAGTVTNPLYIRFGEQKNTALPTGFSSVYGEKGAHLDVSSTSPTSTNFTYTIGNITTNTGEAKIIANEGSKATRIVTTQVRLSDGTAVLGTILPALSFDRKSVASFNPATDQITLNYEHQLKTGELVQYQPLISPAINGVQAWSSRQVRVIDAKTIEFSSDFSTDSVSQTRSTITFATPHGFRTGDAVVYDAEGTTPIPGLTAGATYYVWVFDDYTVQLATSRSTVVAPDLQFRASGVQTINNPIYDAKAKSGLEMLKTLDVLSFSSDNPYVTGTALSYWTTDSNIITGLDNLSMYYAIEVPNPDDDAAYNGMIMLASSYANAINGVPLAVSQPANVTPTLHHLRPTNLRFTGAAVAGKTQSLRADLTDASGFSPIDLNLHLIDTNSTYVRDFDGKVIRIANPDIRSIREVISETLSVPSSTVTNVQFGDITSKNGDVNIDIGTSDTFDTTGTIIGTIGAVNGTVNITNVGGSLLNGGTATNIVAKIADLTTWNSVGESTKAITGKIGTLTAEVGTSGSTGGLWLDNTGALLVQDVLGIDQIRITTVDQTGTGDDLTVSPDYVVESTKADVTLRAGDHLYVPWNATVQSPTAIHVYGNFGNQDNVGGRMDVRGKFFSPSNNVYGNAATNDTVVDNNDMNFEIGDTYLRRYINRTLETKFNLFQVTGDHFELTGDKLDNKFTVTDWTGTGKIDGATGYNTVIATNNVDFVLTDATLSRSPGHGIIDLFQNTVKYAILTGGAGDNRFTVTNWTYAAYLDGAAGAGDTVIDNNNVDYTLDDTYLERSTVGFFGLANMERAELTAGASDNIFEVSGWTGIGILDGMGGFNKLMSIRDGDYRLEDTFMQRKIDNVVAGTFQLSNFQQATLLGGRSDNLFDVSGWTGSSYLDGRQQQNTVISREDADATLAEDSLWRGTGGVFLLNQIQTAVISGGKSSNQIDIQGWKGNATVDGGGGGDRLAVVDDTDFRVSPTVLTRGNGTVINVFNVIQVALIGGKNDNLYTFEGTPEFYTIIHAGEGDDVARFVDDANYTITSSNVAVNGLDRFLMTGVDAVNLIGGKSNNQFTVDGWTKALTIDGGLGQNSVIVAANPSIFGLTDGSIHLDQQLINLLRVTDATLIAGNKDTLFDLTGWTGRAHLVGGLGRDTIRVLFWEDAFLSDTQLTLTNQSIITLAGIEGAVLIGSPVGDHTFRVQNFTGTATLTGGSGMNRLIASGGGSFELRPGFLTMGNGGRLNLLGINETTLFGDATMDNLFTLSGNLGNVQLFGGSGRDEIQIVADTDFTLRDNELLLADGSVVTLTDIEHARLVGGTGDNRFDVSGWTGSATIVGGGGYDSLVSTNNTDFELHSNTLARGDGATFTLLDIDRVALTGGNAVNRFDIADWHGDAVLNGGGNDDLYTVAFAGFGVSSIAIEDSGSSDGDRLVVTAPSLPTQTSTRIFLDEEEILFHGIEVVDLVP</sequence>
<dbReference type="Proteomes" id="UP000464378">
    <property type="component" value="Chromosome"/>
</dbReference>
<accession>A0A6C2YV47</accession>
<organism evidence="1">
    <name type="scientific">Tuwongella immobilis</name>
    <dbReference type="NCBI Taxonomy" id="692036"/>
    <lineage>
        <taxon>Bacteria</taxon>
        <taxon>Pseudomonadati</taxon>
        <taxon>Planctomycetota</taxon>
        <taxon>Planctomycetia</taxon>
        <taxon>Gemmatales</taxon>
        <taxon>Gemmataceae</taxon>
        <taxon>Tuwongella</taxon>
    </lineage>
</organism>
<proteinExistence type="predicted"/>
<name>A0A6C2YV47_9BACT</name>
<evidence type="ECO:0000313" key="1">
    <source>
        <dbReference type="EMBL" id="VIP05271.1"/>
    </source>
</evidence>